<reference evidence="2" key="1">
    <citation type="journal article" date="2019" name="Int. J. Syst. Evol. Microbiol.">
        <title>The Global Catalogue of Microorganisms (GCM) 10K type strain sequencing project: providing services to taxonomists for standard genome sequencing and annotation.</title>
        <authorList>
            <consortium name="The Broad Institute Genomics Platform"/>
            <consortium name="The Broad Institute Genome Sequencing Center for Infectious Disease"/>
            <person name="Wu L."/>
            <person name="Ma J."/>
        </authorList>
    </citation>
    <scope>NUCLEOTIDE SEQUENCE [LARGE SCALE GENOMIC DNA]</scope>
    <source>
        <strain evidence="2">NBRC 3266</strain>
    </source>
</reference>
<evidence type="ECO:0000313" key="2">
    <source>
        <dbReference type="Proteomes" id="UP001156629"/>
    </source>
</evidence>
<gene>
    <name evidence="1" type="ORF">GCM10007870_25660</name>
</gene>
<proteinExistence type="predicted"/>
<dbReference type="EMBL" id="BSNV01000047">
    <property type="protein sequence ID" value="GLQ66981.1"/>
    <property type="molecule type" value="Genomic_DNA"/>
</dbReference>
<organism evidence="1 2">
    <name type="scientific">Gluconobacter kondonii</name>
    <dbReference type="NCBI Taxonomy" id="941463"/>
    <lineage>
        <taxon>Bacteria</taxon>
        <taxon>Pseudomonadati</taxon>
        <taxon>Pseudomonadota</taxon>
        <taxon>Alphaproteobacteria</taxon>
        <taxon>Acetobacterales</taxon>
        <taxon>Acetobacteraceae</taxon>
        <taxon>Gluconobacter</taxon>
    </lineage>
</organism>
<protein>
    <recommendedName>
        <fullName evidence="3">Conjugal transfer protein TraG</fullName>
    </recommendedName>
</protein>
<comment type="caution">
    <text evidence="1">The sequence shown here is derived from an EMBL/GenBank/DDBJ whole genome shotgun (WGS) entry which is preliminary data.</text>
</comment>
<sequence length="188" mass="20108">MRGDLPACGAGTGIFSGGAGDADRAQEEAGVPAAFGSQIQATHFCQGGDMRTSYHDKGALGTAQDILGHSQNTGVIALNADQVSERDSGLVQSPGMELRGNRTQPENRLATAREQRQKQGEAGTNFKRIGHQNVMQAGGLEAAAQMVIDRLQACWQHRENRVRQASTLEASDLLAQTRQRVRSHDCSP</sequence>
<keyword evidence="2" id="KW-1185">Reference proteome</keyword>
<dbReference type="Proteomes" id="UP001156629">
    <property type="component" value="Unassembled WGS sequence"/>
</dbReference>
<accession>A0ABQ5WU28</accession>
<name>A0ABQ5WU28_9PROT</name>
<evidence type="ECO:0008006" key="3">
    <source>
        <dbReference type="Google" id="ProtNLM"/>
    </source>
</evidence>
<evidence type="ECO:0000313" key="1">
    <source>
        <dbReference type="EMBL" id="GLQ66981.1"/>
    </source>
</evidence>